<protein>
    <submittedName>
        <fullName evidence="3">Bis(5'-adenosyl)-triphosphatase</fullName>
    </submittedName>
</protein>
<reference evidence="1 2" key="1">
    <citation type="submission" date="2018-11" db="EMBL/GenBank/DDBJ databases">
        <authorList>
            <consortium name="Pathogen Informatics"/>
        </authorList>
    </citation>
    <scope>NUCLEOTIDE SEQUENCE [LARGE SCALE GENOMIC DNA]</scope>
</reference>
<dbReference type="EMBL" id="UZAH01026552">
    <property type="protein sequence ID" value="VDO82313.1"/>
    <property type="molecule type" value="Genomic_DNA"/>
</dbReference>
<dbReference type="OrthoDB" id="415411at2759"/>
<proteinExistence type="predicted"/>
<dbReference type="AlphaFoldDB" id="A0A3P7ZVG1"/>
<dbReference type="Gene3D" id="3.40.720.10">
    <property type="entry name" value="Alkaline Phosphatase, subunit A"/>
    <property type="match status" value="1"/>
</dbReference>
<dbReference type="InterPro" id="IPR002591">
    <property type="entry name" value="Phosphodiest/P_Trfase"/>
</dbReference>
<dbReference type="GO" id="GO:0016787">
    <property type="term" value="F:hydrolase activity"/>
    <property type="evidence" value="ECO:0007669"/>
    <property type="project" value="UniProtKB-ARBA"/>
</dbReference>
<dbReference type="Pfam" id="PF01663">
    <property type="entry name" value="Phosphodiest"/>
    <property type="match status" value="1"/>
</dbReference>
<accession>A0A3P7ZVG1</accession>
<dbReference type="WBParaSite" id="HPBE_0000979801-mRNA-1">
    <property type="protein sequence ID" value="HPBE_0000979801-mRNA-1"/>
    <property type="gene ID" value="HPBE_0000979801"/>
</dbReference>
<dbReference type="InterPro" id="IPR017850">
    <property type="entry name" value="Alkaline_phosphatase_core_sf"/>
</dbReference>
<dbReference type="PANTHER" id="PTHR10151:SF120">
    <property type="entry name" value="BIS(5'-ADENOSYL)-TRIPHOSPHATASE"/>
    <property type="match status" value="1"/>
</dbReference>
<dbReference type="PANTHER" id="PTHR10151">
    <property type="entry name" value="ECTONUCLEOTIDE PYROPHOSPHATASE/PHOSPHODIESTERASE"/>
    <property type="match status" value="1"/>
</dbReference>
<organism evidence="1">
    <name type="scientific">Heligmosomoides polygyrus</name>
    <name type="common">Parasitic roundworm</name>
    <dbReference type="NCBI Taxonomy" id="6339"/>
    <lineage>
        <taxon>Eukaryota</taxon>
        <taxon>Metazoa</taxon>
        <taxon>Ecdysozoa</taxon>
        <taxon>Nematoda</taxon>
        <taxon>Chromadorea</taxon>
        <taxon>Rhabditida</taxon>
        <taxon>Rhabditina</taxon>
        <taxon>Rhabditomorpha</taxon>
        <taxon>Strongyloidea</taxon>
        <taxon>Heligmosomidae</taxon>
        <taxon>Heligmosomoides</taxon>
    </lineage>
</organism>
<gene>
    <name evidence="1" type="ORF">HPBE_LOCUS9799</name>
</gene>
<keyword evidence="2" id="KW-1185">Reference proteome</keyword>
<dbReference type="SUPFAM" id="SSF53649">
    <property type="entry name" value="Alkaline phosphatase-like"/>
    <property type="match status" value="1"/>
</dbReference>
<sequence length="568" mass="65039">MSPHPKLILISFDGFRYDLLNSTMTPKIFEWASRSSWFVRGLKPQYLSVTAPNHMSIVTGLYEEEHGIHVFISQWESAAGFWQNKAREETPGYDYYNFSKKEGVIESALDAAWYKAEPIWLANERTDPTRRSACFYWPNCEANFPTAPHRPWFSRPWIDYRNISGWMRDVDEIIEMLTNRSYPMNFVAWYISEPDHTLHENGFYNEELQRTMRDLDESFGHLLRRLRDVGLEESVNIILASDHGHYEAALAVASDVQIVRHHHRCREGGNAETLTIKGPDNIMCVREFITDGFADGDQMIYPFNDEIAKELYRNLTSAVKNFGYKVNIYWKEEIPPRFFYSKSSRIGSIIIEPHLGSRISFSPNCTLEKREYKEGMLVFNSSTHGMDPAHWEMHSILVVNGPSIVKGRRIYEVPNNIDLYPLMCHLLSVEPASNSGSMHVLSKALRSYGAGTEAQKNHARVRHVSGSPCTVADCSARLRLAMHGCRCVRQVYGSPCRVADVFGTSTARHSRLPTCWARLRLAMHGCRRVRHVYDSPCTVADVFGRSMASPGTSMFNNRFQCAVPPLQL</sequence>
<name>A0A3P7ZVG1_HELPZ</name>
<evidence type="ECO:0000313" key="3">
    <source>
        <dbReference type="WBParaSite" id="HPBE_0000979801-mRNA-1"/>
    </source>
</evidence>
<dbReference type="CDD" id="cd16018">
    <property type="entry name" value="Enpp"/>
    <property type="match status" value="1"/>
</dbReference>
<evidence type="ECO:0000313" key="1">
    <source>
        <dbReference type="EMBL" id="VDO82313.1"/>
    </source>
</evidence>
<reference evidence="3" key="2">
    <citation type="submission" date="2019-09" db="UniProtKB">
        <authorList>
            <consortium name="WormBaseParasite"/>
        </authorList>
    </citation>
    <scope>IDENTIFICATION</scope>
</reference>
<evidence type="ECO:0000313" key="2">
    <source>
        <dbReference type="Proteomes" id="UP000050761"/>
    </source>
</evidence>
<dbReference type="Proteomes" id="UP000050761">
    <property type="component" value="Unassembled WGS sequence"/>
</dbReference>